<reference evidence="9" key="1">
    <citation type="submission" date="2020-08" db="EMBL/GenBank/DDBJ databases">
        <title>Multicomponent nature underlies the extraordinary mechanical properties of spider dragline silk.</title>
        <authorList>
            <person name="Kono N."/>
            <person name="Nakamura H."/>
            <person name="Mori M."/>
            <person name="Yoshida Y."/>
            <person name="Ohtoshi R."/>
            <person name="Malay A.D."/>
            <person name="Moran D.A.P."/>
            <person name="Tomita M."/>
            <person name="Numata K."/>
            <person name="Arakawa K."/>
        </authorList>
    </citation>
    <scope>NUCLEOTIDE SEQUENCE</scope>
</reference>
<evidence type="ECO:0000313" key="10">
    <source>
        <dbReference type="Proteomes" id="UP000886998"/>
    </source>
</evidence>
<dbReference type="GO" id="GO:0001725">
    <property type="term" value="C:stress fiber"/>
    <property type="evidence" value="ECO:0007669"/>
    <property type="project" value="TreeGrafter"/>
</dbReference>
<dbReference type="SMART" id="SM00228">
    <property type="entry name" value="PDZ"/>
    <property type="match status" value="1"/>
</dbReference>
<dbReference type="PANTHER" id="PTHR15551">
    <property type="entry name" value="LIM DOMAIN ONLY 7"/>
    <property type="match status" value="1"/>
</dbReference>
<feature type="region of interest" description="Disordered" evidence="6">
    <location>
        <begin position="767"/>
        <end position="791"/>
    </location>
</feature>
<feature type="region of interest" description="Disordered" evidence="6">
    <location>
        <begin position="301"/>
        <end position="343"/>
    </location>
</feature>
<feature type="domain" description="LIM zinc-binding" evidence="7">
    <location>
        <begin position="1500"/>
        <end position="1557"/>
    </location>
</feature>
<dbReference type="CDD" id="cd00136">
    <property type="entry name" value="PDZ_canonical"/>
    <property type="match status" value="1"/>
</dbReference>
<feature type="region of interest" description="Disordered" evidence="6">
    <location>
        <begin position="358"/>
        <end position="396"/>
    </location>
</feature>
<keyword evidence="2 4" id="KW-0862">Zinc</keyword>
<dbReference type="InterPro" id="IPR036034">
    <property type="entry name" value="PDZ_sf"/>
</dbReference>
<feature type="region of interest" description="Disordered" evidence="6">
    <location>
        <begin position="657"/>
        <end position="728"/>
    </location>
</feature>
<feature type="coiled-coil region" evidence="5">
    <location>
        <begin position="199"/>
        <end position="226"/>
    </location>
</feature>
<dbReference type="Pfam" id="PF15949">
    <property type="entry name" value="DUF4757"/>
    <property type="match status" value="1"/>
</dbReference>
<evidence type="ECO:0000256" key="2">
    <source>
        <dbReference type="ARBA" id="ARBA00022833"/>
    </source>
</evidence>
<dbReference type="PROSITE" id="PS50106">
    <property type="entry name" value="PDZ"/>
    <property type="match status" value="1"/>
</dbReference>
<keyword evidence="3 4" id="KW-0440">LIM domain</keyword>
<comment type="caution">
    <text evidence="9">The sequence shown here is derived from an EMBL/GenBank/DDBJ whole genome shotgun (WGS) entry which is preliminary data.</text>
</comment>
<organism evidence="9 10">
    <name type="scientific">Trichonephila inaurata madagascariensis</name>
    <dbReference type="NCBI Taxonomy" id="2747483"/>
    <lineage>
        <taxon>Eukaryota</taxon>
        <taxon>Metazoa</taxon>
        <taxon>Ecdysozoa</taxon>
        <taxon>Arthropoda</taxon>
        <taxon>Chelicerata</taxon>
        <taxon>Arachnida</taxon>
        <taxon>Araneae</taxon>
        <taxon>Araneomorphae</taxon>
        <taxon>Entelegynae</taxon>
        <taxon>Araneoidea</taxon>
        <taxon>Nephilidae</taxon>
        <taxon>Trichonephila</taxon>
        <taxon>Trichonephila inaurata</taxon>
    </lineage>
</organism>
<feature type="compositionally biased region" description="Pro residues" evidence="6">
    <location>
        <begin position="1181"/>
        <end position="1190"/>
    </location>
</feature>
<dbReference type="GO" id="GO:0051893">
    <property type="term" value="P:regulation of focal adhesion assembly"/>
    <property type="evidence" value="ECO:0007669"/>
    <property type="project" value="TreeGrafter"/>
</dbReference>
<dbReference type="GO" id="GO:0051496">
    <property type="term" value="P:positive regulation of stress fiber assembly"/>
    <property type="evidence" value="ECO:0007669"/>
    <property type="project" value="TreeGrafter"/>
</dbReference>
<evidence type="ECO:0000259" key="7">
    <source>
        <dbReference type="PROSITE" id="PS50023"/>
    </source>
</evidence>
<feature type="compositionally biased region" description="Polar residues" evidence="6">
    <location>
        <begin position="301"/>
        <end position="313"/>
    </location>
</feature>
<proteinExistence type="predicted"/>
<keyword evidence="1 4" id="KW-0479">Metal-binding</keyword>
<dbReference type="Proteomes" id="UP000886998">
    <property type="component" value="Unassembled WGS sequence"/>
</dbReference>
<evidence type="ECO:0000256" key="1">
    <source>
        <dbReference type="ARBA" id="ARBA00022723"/>
    </source>
</evidence>
<dbReference type="PROSITE" id="PS50023">
    <property type="entry name" value="LIM_DOMAIN_2"/>
    <property type="match status" value="1"/>
</dbReference>
<evidence type="ECO:0000256" key="4">
    <source>
        <dbReference type="PROSITE-ProRule" id="PRU00125"/>
    </source>
</evidence>
<feature type="compositionally biased region" description="Low complexity" evidence="6">
    <location>
        <begin position="998"/>
        <end position="1011"/>
    </location>
</feature>
<dbReference type="Pfam" id="PF00595">
    <property type="entry name" value="PDZ"/>
    <property type="match status" value="1"/>
</dbReference>
<accession>A0A8X6XEA3</accession>
<evidence type="ECO:0000256" key="5">
    <source>
        <dbReference type="SAM" id="Coils"/>
    </source>
</evidence>
<evidence type="ECO:0000259" key="8">
    <source>
        <dbReference type="PROSITE" id="PS50106"/>
    </source>
</evidence>
<dbReference type="OrthoDB" id="15627at2759"/>
<feature type="region of interest" description="Disordered" evidence="6">
    <location>
        <begin position="997"/>
        <end position="1038"/>
    </location>
</feature>
<feature type="domain" description="PDZ" evidence="8">
    <location>
        <begin position="467"/>
        <end position="537"/>
    </location>
</feature>
<evidence type="ECO:0000313" key="9">
    <source>
        <dbReference type="EMBL" id="GFY51117.1"/>
    </source>
</evidence>
<dbReference type="GO" id="GO:0032034">
    <property type="term" value="F:myosin II head/neck binding"/>
    <property type="evidence" value="ECO:0007669"/>
    <property type="project" value="TreeGrafter"/>
</dbReference>
<dbReference type="InterPro" id="IPR001478">
    <property type="entry name" value="PDZ"/>
</dbReference>
<protein>
    <submittedName>
        <fullName evidence="9">PDZ domain-containing protein</fullName>
    </submittedName>
</protein>
<dbReference type="PANTHER" id="PTHR15551:SF3">
    <property type="entry name" value="LIM AND CALPONIN HOMOLOGY DOMAINS-CONTAINING PROTEIN 1"/>
    <property type="match status" value="1"/>
</dbReference>
<dbReference type="InterPro" id="IPR001781">
    <property type="entry name" value="Znf_LIM"/>
</dbReference>
<dbReference type="Gene3D" id="2.30.42.10">
    <property type="match status" value="1"/>
</dbReference>
<dbReference type="InterPro" id="IPR031865">
    <property type="entry name" value="DUF4757"/>
</dbReference>
<dbReference type="CDD" id="cd08368">
    <property type="entry name" value="LIM"/>
    <property type="match status" value="1"/>
</dbReference>
<dbReference type="GO" id="GO:0046872">
    <property type="term" value="F:metal ion binding"/>
    <property type="evidence" value="ECO:0007669"/>
    <property type="project" value="UniProtKB-KW"/>
</dbReference>
<feature type="region of interest" description="Disordered" evidence="6">
    <location>
        <begin position="1171"/>
        <end position="1193"/>
    </location>
</feature>
<sequence>MYLCGYPLLNLQKKDSIRLLACFCNFCLKCEASEWFCQSAFYIESLISSFEEGKNVKGENKLYDYYNSDGKKDNEIVKKSESSLMSSRQPPPVAPRTTSVSIQSWQSATSGSESNYGDNRHARSASMDSLESSGSSSSGGGSSIANQQSTTIEYIPTRAAGKVSKLPSHNPLQFVKVQSPLYKKAEQQIKLTKEVKITREALKEGEEEWQSNLDNWKSRRRKVSEKVIQRAEEMRQIEAEEQLRQDQYLQQQRKIKKFSEIVEKRSSRSYNLDLYIGQGNDSGLGGTPEPDDTIDSHNSILRSDTSEGMTSEAESIDSDIHKSDKMHEKEPPKVPQKPQMRLKKERTVEEFDNSITSTNHHFTSHLPNRDFDNFSSTEPSDVEGHTGDSETVSSEEDISYLAEGHKSEPTIINSLPEQNQENCSINNGISKENISSVEHHELAEKDRKIMLAETDYQLAGWQKHSFSICIKPGDNRGFGFTLKGGKDQGCSAYIDCVTKYSPADTSGIKEGDKIISLNGELAADYSHASLIFSVKQAVYTGILDLVVYRPEENAPVPSEIKKPTNRKSSFAEKLALFSSGVNSTPNPEESKASITSSKSNEGKSESLVLRRRSAFENGKKENVVHRRSSCLSQGISKSNAENLEKRLSIDLSQYNLSENGTVKKGPPPPVPVKPKLKPKTFNDFPKTDFVKTNGYNDEEHANTNGFTHTSNDIPSNDNILGSHSDTEFSSKAGNEIHLQELKLENNHKLSSDSFLNQELNEGTGDVQFSSSLEQDNSLSPTNNSPEILNGSHTETENIENEMRGLSLNEISIPPPFDDFHTLNTKNEELNNESEFETKVFSNDEQTMKSESLISVSFTSSKQFHENIKSVRETDPAEELDEDNLLSDVTEHKSYFNEQNNSLNNDSLQTNICHVPVPHNFEEPIDSSDVSTIMNDIKLVDNDEVAEGDQFKNEDNFCLTESKSLSPVDDSDENVNTVQVNSSPLCLPLEKIDEDDVISASTTTSSETPDTETVIETLPSNLSPLPNDESNGEESSKPLGCHEKDVEYVAETSDPSFEAPESNCLDNPEYVTEFDNVPFQNEFSCNTSEGYIIENIYPDDEDDEYCRELDESIDQITSLDVIDEIEQQLMHQLEQQGDTFEEMDEGLTAQLEQDINKQWLYFSDETELLDDLTPRNLEPPKEPPPPPPPPELDAADQKILPIMTRTNSTKRIKKELWRRRSDFLGLESPEGIDVDKILPPPPALEEILKQEREQTQWLEKRLSLAETDISAPLYTNDSMSMESQDISQSDYSEYFLEDPDVSEASVEDINEQWKENSVEQSVFETSELQYAPPSDVSIPVSDESQKINESPQHKAKQNLHSLGAAPKAKIMDSNKWITERVTSVSKKSVEPVFRQTTYNQNYWLTQDERKRNVQISDNLADRRYSMPPCQNSHPDVTVRTWGDREYEFQKQRPRSAVWNSPPVAGDIYDSYSHKQDILRTHSLDGHREVNCDSNTFESEVHKCSCCGKGLCEGSAMGIEALRLYFHIECFRCCICRMHRLSSLKCFLLYTTFPKSCIN</sequence>
<feature type="compositionally biased region" description="Polar residues" evidence="6">
    <location>
        <begin position="96"/>
        <end position="117"/>
    </location>
</feature>
<evidence type="ECO:0000256" key="3">
    <source>
        <dbReference type="ARBA" id="ARBA00023038"/>
    </source>
</evidence>
<dbReference type="SUPFAM" id="SSF50156">
    <property type="entry name" value="PDZ domain-like"/>
    <property type="match status" value="1"/>
</dbReference>
<keyword evidence="5" id="KW-0175">Coiled coil</keyword>
<gene>
    <name evidence="9" type="primary">NCL1_09618</name>
    <name evidence="9" type="ORF">TNIN_410411</name>
</gene>
<feature type="region of interest" description="Disordered" evidence="6">
    <location>
        <begin position="579"/>
        <end position="607"/>
    </location>
</feature>
<feature type="compositionally biased region" description="Polar residues" evidence="6">
    <location>
        <begin position="579"/>
        <end position="599"/>
    </location>
</feature>
<feature type="region of interest" description="Disordered" evidence="6">
    <location>
        <begin position="80"/>
        <end position="146"/>
    </location>
</feature>
<keyword evidence="10" id="KW-1185">Reference proteome</keyword>
<dbReference type="EMBL" id="BMAV01007906">
    <property type="protein sequence ID" value="GFY51117.1"/>
    <property type="molecule type" value="Genomic_DNA"/>
</dbReference>
<evidence type="ECO:0000256" key="6">
    <source>
        <dbReference type="SAM" id="MobiDB-lite"/>
    </source>
</evidence>
<name>A0A8X6XEA3_9ARAC</name>
<feature type="compositionally biased region" description="Polar residues" evidence="6">
    <location>
        <begin position="702"/>
        <end position="728"/>
    </location>
</feature>
<feature type="compositionally biased region" description="Basic and acidic residues" evidence="6">
    <location>
        <begin position="318"/>
        <end position="332"/>
    </location>
</feature>